<dbReference type="GO" id="GO:0015074">
    <property type="term" value="P:DNA integration"/>
    <property type="evidence" value="ECO:0007669"/>
    <property type="project" value="UniProtKB-KW"/>
</dbReference>
<dbReference type="EMBL" id="FQYK01000013">
    <property type="protein sequence ID" value="SHJ18903.1"/>
    <property type="molecule type" value="Genomic_DNA"/>
</dbReference>
<keyword evidence="2" id="KW-0229">DNA integration</keyword>
<protein>
    <submittedName>
        <fullName evidence="8">Site-specific recombinase XerD</fullName>
    </submittedName>
</protein>
<sequence length="431" mass="50406">MSKSIKPTSGTIKYRLKDGNSKKETSIILDYSFGRNNRIKFATGYKVLPKNWDKTYQRIRAVSTIRNREKVNSDLLNFSSEFVDAVSKLDDLEKQNKNVLKSLLFKIVRKNENNDSIITTFFEYADDYIEKRENQAKNIDAVKLSPITIRSYKQTVNRLKEFNSRVNYNLDFDNINMNFYYTFIKYLEDNNYSVNTIGKHIKNLVTILNRATEDGINTNLKYKHSEFKMVSEETVSIYLTEADIDALYKTDLSKTKDWELARDIFLIGYYTGQRVSDYNGITKDQIKTFNGKEVFEFKQQKTSKRVYVPIHRRVKKIMEQRYNGFPPRKLNNPDINEYIKEAGRKAEINEQVTIQKTVGGKKTSETVPKYKLIVSHTARRSFCTNAYLSKMPTIDIMSISGHSTEREFYKYIKVTPQERAVKIADSAFFKN</sequence>
<evidence type="ECO:0000256" key="1">
    <source>
        <dbReference type="ARBA" id="ARBA00008857"/>
    </source>
</evidence>
<dbReference type="PANTHER" id="PTHR30349">
    <property type="entry name" value="PHAGE INTEGRASE-RELATED"/>
    <property type="match status" value="1"/>
</dbReference>
<gene>
    <name evidence="8" type="ORF">SAMN05216261_3087</name>
</gene>
<evidence type="ECO:0000313" key="8">
    <source>
        <dbReference type="EMBL" id="SHJ18903.1"/>
    </source>
</evidence>
<dbReference type="CDD" id="cd01185">
    <property type="entry name" value="INTN1_C_like"/>
    <property type="match status" value="1"/>
</dbReference>
<dbReference type="eggNOG" id="COG0582">
    <property type="taxonomic scope" value="Bacteria"/>
</dbReference>
<evidence type="ECO:0000313" key="9">
    <source>
        <dbReference type="Proteomes" id="UP000184396"/>
    </source>
</evidence>
<dbReference type="Pfam" id="PF00589">
    <property type="entry name" value="Phage_integrase"/>
    <property type="match status" value="1"/>
</dbReference>
<dbReference type="GO" id="GO:0006310">
    <property type="term" value="P:DNA recombination"/>
    <property type="evidence" value="ECO:0007669"/>
    <property type="project" value="UniProtKB-KW"/>
</dbReference>
<dbReference type="InterPro" id="IPR011010">
    <property type="entry name" value="DNA_brk_join_enz"/>
</dbReference>
<comment type="similarity">
    <text evidence="1">Belongs to the 'phage' integrase family.</text>
</comment>
<dbReference type="Gene3D" id="1.10.150.130">
    <property type="match status" value="1"/>
</dbReference>
<dbReference type="Proteomes" id="UP000184396">
    <property type="component" value="Unassembled WGS sequence"/>
</dbReference>
<feature type="domain" description="Core-binding (CB)" evidence="7">
    <location>
        <begin position="119"/>
        <end position="212"/>
    </location>
</feature>
<evidence type="ECO:0000256" key="4">
    <source>
        <dbReference type="ARBA" id="ARBA00023172"/>
    </source>
</evidence>
<dbReference type="Pfam" id="PF13102">
    <property type="entry name" value="Phage_int_SAM_5"/>
    <property type="match status" value="1"/>
</dbReference>
<dbReference type="InterPro" id="IPR025269">
    <property type="entry name" value="SAM-like_dom"/>
</dbReference>
<dbReference type="PROSITE" id="PS51900">
    <property type="entry name" value="CB"/>
    <property type="match status" value="1"/>
</dbReference>
<name>A0A1M6H9V4_9FLAO</name>
<dbReference type="InterPro" id="IPR002104">
    <property type="entry name" value="Integrase_catalytic"/>
</dbReference>
<organism evidence="8 9">
    <name type="scientific">Algibacter luteus</name>
    <dbReference type="NCBI Taxonomy" id="1178825"/>
    <lineage>
        <taxon>Bacteria</taxon>
        <taxon>Pseudomonadati</taxon>
        <taxon>Bacteroidota</taxon>
        <taxon>Flavobacteriia</taxon>
        <taxon>Flavobacteriales</taxon>
        <taxon>Flavobacteriaceae</taxon>
        <taxon>Algibacter</taxon>
    </lineage>
</organism>
<dbReference type="PANTHER" id="PTHR30349:SF64">
    <property type="entry name" value="PROPHAGE INTEGRASE INTD-RELATED"/>
    <property type="match status" value="1"/>
</dbReference>
<dbReference type="SUPFAM" id="SSF56349">
    <property type="entry name" value="DNA breaking-rejoining enzymes"/>
    <property type="match status" value="1"/>
</dbReference>
<keyword evidence="3 5" id="KW-0238">DNA-binding</keyword>
<dbReference type="Pfam" id="PF17293">
    <property type="entry name" value="Arm-DNA-bind_5"/>
    <property type="match status" value="1"/>
</dbReference>
<evidence type="ECO:0000256" key="2">
    <source>
        <dbReference type="ARBA" id="ARBA00022908"/>
    </source>
</evidence>
<reference evidence="8 9" key="1">
    <citation type="submission" date="2016-11" db="EMBL/GenBank/DDBJ databases">
        <authorList>
            <person name="Jaros S."/>
            <person name="Januszkiewicz K."/>
            <person name="Wedrychowicz H."/>
        </authorList>
    </citation>
    <scope>NUCLEOTIDE SEQUENCE [LARGE SCALE GENOMIC DNA]</scope>
    <source>
        <strain evidence="8 9">CGMCC 1.12213</strain>
    </source>
</reference>
<evidence type="ECO:0000256" key="3">
    <source>
        <dbReference type="ARBA" id="ARBA00023125"/>
    </source>
</evidence>
<dbReference type="RefSeq" id="WP_019388860.1">
    <property type="nucleotide sequence ID" value="NZ_ALIH01000021.1"/>
</dbReference>
<dbReference type="InterPro" id="IPR013762">
    <property type="entry name" value="Integrase-like_cat_sf"/>
</dbReference>
<keyword evidence="4" id="KW-0233">DNA recombination</keyword>
<dbReference type="PROSITE" id="PS51898">
    <property type="entry name" value="TYR_RECOMBINASE"/>
    <property type="match status" value="1"/>
</dbReference>
<evidence type="ECO:0000259" key="6">
    <source>
        <dbReference type="PROSITE" id="PS51898"/>
    </source>
</evidence>
<dbReference type="OrthoDB" id="892893at2"/>
<dbReference type="GO" id="GO:0003677">
    <property type="term" value="F:DNA binding"/>
    <property type="evidence" value="ECO:0007669"/>
    <property type="project" value="UniProtKB-UniRule"/>
</dbReference>
<dbReference type="AlphaFoldDB" id="A0A1M6H9V4"/>
<accession>A0A1M6H9V4</accession>
<proteinExistence type="inferred from homology"/>
<dbReference type="InterPro" id="IPR035386">
    <property type="entry name" value="Arm-DNA-bind_5"/>
</dbReference>
<feature type="domain" description="Tyr recombinase" evidence="6">
    <location>
        <begin position="234"/>
        <end position="425"/>
    </location>
</feature>
<evidence type="ECO:0000259" key="7">
    <source>
        <dbReference type="PROSITE" id="PS51900"/>
    </source>
</evidence>
<keyword evidence="9" id="KW-1185">Reference proteome</keyword>
<evidence type="ECO:0000256" key="5">
    <source>
        <dbReference type="PROSITE-ProRule" id="PRU01248"/>
    </source>
</evidence>
<dbReference type="InterPro" id="IPR044068">
    <property type="entry name" value="CB"/>
</dbReference>
<dbReference type="STRING" id="1178825.SAMN05216261_3087"/>
<dbReference type="InterPro" id="IPR050090">
    <property type="entry name" value="Tyrosine_recombinase_XerCD"/>
</dbReference>
<dbReference type="Gene3D" id="1.10.443.10">
    <property type="entry name" value="Intergrase catalytic core"/>
    <property type="match status" value="1"/>
</dbReference>
<dbReference type="InterPro" id="IPR010998">
    <property type="entry name" value="Integrase_recombinase_N"/>
</dbReference>